<keyword evidence="6" id="KW-1185">Reference proteome</keyword>
<dbReference type="Proteomes" id="UP000240728">
    <property type="component" value="Unassembled WGS sequence"/>
</dbReference>
<dbReference type="InterPro" id="IPR050810">
    <property type="entry name" value="Bact_Secretion_Sys_Channel"/>
</dbReference>
<evidence type="ECO:0000313" key="6">
    <source>
        <dbReference type="Proteomes" id="UP000240728"/>
    </source>
</evidence>
<feature type="signal peptide" evidence="4">
    <location>
        <begin position="1"/>
        <end position="23"/>
    </location>
</feature>
<dbReference type="EMBL" id="PYOZ01000010">
    <property type="protein sequence ID" value="PSX44071.1"/>
    <property type="molecule type" value="Genomic_DNA"/>
</dbReference>
<name>A0AAX0YW54_9GAMM</name>
<evidence type="ECO:0000256" key="3">
    <source>
        <dbReference type="ARBA" id="ARBA00023136"/>
    </source>
</evidence>
<evidence type="ECO:0000256" key="1">
    <source>
        <dbReference type="ARBA" id="ARBA00004370"/>
    </source>
</evidence>
<evidence type="ECO:0000256" key="2">
    <source>
        <dbReference type="ARBA" id="ARBA00022729"/>
    </source>
</evidence>
<dbReference type="RefSeq" id="WP_045043081.1">
    <property type="nucleotide sequence ID" value="NZ_JZTB01000014.1"/>
</dbReference>
<dbReference type="PANTHER" id="PTHR30332">
    <property type="entry name" value="PROBABLE GENERAL SECRETION PATHWAY PROTEIN D"/>
    <property type="match status" value="1"/>
</dbReference>
<feature type="chain" id="PRO_5043645636" evidence="4">
    <location>
        <begin position="24"/>
        <end position="508"/>
    </location>
</feature>
<sequence>MINLNKTILVLMVALSLSSCSIAEHNTTVKSGIKLDQNEAVDLRAHKSEYSNIAVSNQIYVEQISREAAVKPAWYFDNDSYHYSNVPLHSILSSIFSGENISHKYVDGTNRNKLASLDLSNGKRGDALEYLAANVGYSFQIENSTIVWSQFETASFDIAMFPGDNTFGIGKSGDSAQSLGEEDGASIISSADEFSHVGGKLTVFEDIKRSLDSLKSENGKLSYSESYSSVTVKDYPMNVRAIKTEIERINERLNRMVSIDMEVIDVVIKDEVKGSLDWSIITKKLGSKDYILGAASGMANTVSSNVAPMLISAGIGKGRASGTTAMVELLKAQGGVSRRSLPRVVTLHNRVTKLRNVNTQDIVSERTITNTVNSGSEVGIKQKTIETGFSMFALPTIVNGDVVMRLTTNMSTLLGVDKKDLGTGVNDSENESTALYIESARIADKDFDNTVIIPHGQSLIIAGLSSMRRQQQHNNAGVDALGFVIGAEEERVETIIVITPTILRGSRG</sequence>
<gene>
    <name evidence="5" type="ORF">C0W53_15705</name>
</gene>
<evidence type="ECO:0000313" key="5">
    <source>
        <dbReference type="EMBL" id="PSX44071.1"/>
    </source>
</evidence>
<dbReference type="AlphaFoldDB" id="A0AAX0YW54"/>
<dbReference type="GO" id="GO:0016020">
    <property type="term" value="C:membrane"/>
    <property type="evidence" value="ECO:0007669"/>
    <property type="project" value="UniProtKB-SubCell"/>
</dbReference>
<proteinExistence type="predicted"/>
<evidence type="ECO:0000256" key="4">
    <source>
        <dbReference type="SAM" id="SignalP"/>
    </source>
</evidence>
<protein>
    <submittedName>
        <fullName evidence="5">Uncharacterized protein</fullName>
    </submittedName>
</protein>
<accession>A0AAX0YW54</accession>
<comment type="subcellular location">
    <subcellularLocation>
        <location evidence="1">Membrane</location>
    </subcellularLocation>
</comment>
<organism evidence="5 6">
    <name type="scientific">Photobacterium kishitanii</name>
    <dbReference type="NCBI Taxonomy" id="318456"/>
    <lineage>
        <taxon>Bacteria</taxon>
        <taxon>Pseudomonadati</taxon>
        <taxon>Pseudomonadota</taxon>
        <taxon>Gammaproteobacteria</taxon>
        <taxon>Vibrionales</taxon>
        <taxon>Vibrionaceae</taxon>
        <taxon>Photobacterium</taxon>
    </lineage>
</organism>
<reference evidence="5 6" key="1">
    <citation type="submission" date="2018-01" db="EMBL/GenBank/DDBJ databases">
        <title>Whole genome sequencing of Histamine producing bacteria.</title>
        <authorList>
            <person name="Butler K."/>
        </authorList>
    </citation>
    <scope>NUCLEOTIDE SEQUENCE [LARGE SCALE GENOMIC DNA]</scope>
    <source>
        <strain evidence="5 6">A1-4</strain>
    </source>
</reference>
<keyword evidence="3" id="KW-0472">Membrane</keyword>
<dbReference type="PANTHER" id="PTHR30332:SF24">
    <property type="entry name" value="SECRETIN GSPD-RELATED"/>
    <property type="match status" value="1"/>
</dbReference>
<dbReference type="PROSITE" id="PS51257">
    <property type="entry name" value="PROKAR_LIPOPROTEIN"/>
    <property type="match status" value="1"/>
</dbReference>
<dbReference type="GO" id="GO:0009306">
    <property type="term" value="P:protein secretion"/>
    <property type="evidence" value="ECO:0007669"/>
    <property type="project" value="TreeGrafter"/>
</dbReference>
<keyword evidence="2 4" id="KW-0732">Signal</keyword>
<comment type="caution">
    <text evidence="5">The sequence shown here is derived from an EMBL/GenBank/DDBJ whole genome shotgun (WGS) entry which is preliminary data.</text>
</comment>
<dbReference type="GO" id="GO:0015627">
    <property type="term" value="C:type II protein secretion system complex"/>
    <property type="evidence" value="ECO:0007669"/>
    <property type="project" value="TreeGrafter"/>
</dbReference>